<evidence type="ECO:0000313" key="2">
    <source>
        <dbReference type="Proteomes" id="UP001055811"/>
    </source>
</evidence>
<comment type="caution">
    <text evidence="1">The sequence shown here is derived from an EMBL/GenBank/DDBJ whole genome shotgun (WGS) entry which is preliminary data.</text>
</comment>
<keyword evidence="2" id="KW-1185">Reference proteome</keyword>
<evidence type="ECO:0000313" key="1">
    <source>
        <dbReference type="EMBL" id="KAI3724357.1"/>
    </source>
</evidence>
<accession>A0ACB9BQT1</accession>
<gene>
    <name evidence="1" type="ORF">L2E82_36129</name>
</gene>
<reference evidence="2" key="1">
    <citation type="journal article" date="2022" name="Mol. Ecol. Resour.">
        <title>The genomes of chicory, endive, great burdock and yacon provide insights into Asteraceae palaeo-polyploidization history and plant inulin production.</title>
        <authorList>
            <person name="Fan W."/>
            <person name="Wang S."/>
            <person name="Wang H."/>
            <person name="Wang A."/>
            <person name="Jiang F."/>
            <person name="Liu H."/>
            <person name="Zhao H."/>
            <person name="Xu D."/>
            <person name="Zhang Y."/>
        </authorList>
    </citation>
    <scope>NUCLEOTIDE SEQUENCE [LARGE SCALE GENOMIC DNA]</scope>
    <source>
        <strain evidence="2">cv. Punajuju</strain>
    </source>
</reference>
<organism evidence="1 2">
    <name type="scientific">Cichorium intybus</name>
    <name type="common">Chicory</name>
    <dbReference type="NCBI Taxonomy" id="13427"/>
    <lineage>
        <taxon>Eukaryota</taxon>
        <taxon>Viridiplantae</taxon>
        <taxon>Streptophyta</taxon>
        <taxon>Embryophyta</taxon>
        <taxon>Tracheophyta</taxon>
        <taxon>Spermatophyta</taxon>
        <taxon>Magnoliopsida</taxon>
        <taxon>eudicotyledons</taxon>
        <taxon>Gunneridae</taxon>
        <taxon>Pentapetalae</taxon>
        <taxon>asterids</taxon>
        <taxon>campanulids</taxon>
        <taxon>Asterales</taxon>
        <taxon>Asteraceae</taxon>
        <taxon>Cichorioideae</taxon>
        <taxon>Cichorieae</taxon>
        <taxon>Cichoriinae</taxon>
        <taxon>Cichorium</taxon>
    </lineage>
</organism>
<dbReference type="Proteomes" id="UP001055811">
    <property type="component" value="Linkage Group LG06"/>
</dbReference>
<protein>
    <submittedName>
        <fullName evidence="1">Uncharacterized protein</fullName>
    </submittedName>
</protein>
<sequence>MKRQRAIVLYEPMNNIPSLQSRSPFSLSVNSDFLSRYKSKYFTPYIRIPSFLIWTSFVQLVAVGELWHSKFLARLLYGSENLLTLLPTLPPLPPPSKATTPLLWWTEPVGHGDALIAILPSFPGIKNVGHGDALIAILPSFPGIKKLLAITDISTCITICKLHY</sequence>
<dbReference type="EMBL" id="CM042014">
    <property type="protein sequence ID" value="KAI3724357.1"/>
    <property type="molecule type" value="Genomic_DNA"/>
</dbReference>
<proteinExistence type="predicted"/>
<reference evidence="1 2" key="2">
    <citation type="journal article" date="2022" name="Mol. Ecol. Resour.">
        <title>The genomes of chicory, endive, great burdock and yacon provide insights into Asteraceae paleo-polyploidization history and plant inulin production.</title>
        <authorList>
            <person name="Fan W."/>
            <person name="Wang S."/>
            <person name="Wang H."/>
            <person name="Wang A."/>
            <person name="Jiang F."/>
            <person name="Liu H."/>
            <person name="Zhao H."/>
            <person name="Xu D."/>
            <person name="Zhang Y."/>
        </authorList>
    </citation>
    <scope>NUCLEOTIDE SEQUENCE [LARGE SCALE GENOMIC DNA]</scope>
    <source>
        <strain evidence="2">cv. Punajuju</strain>
        <tissue evidence="1">Leaves</tissue>
    </source>
</reference>
<name>A0ACB9BQT1_CICIN</name>